<protein>
    <submittedName>
        <fullName evidence="1">Uncharacterized protein</fullName>
    </submittedName>
</protein>
<comment type="caution">
    <text evidence="1">The sequence shown here is derived from an EMBL/GenBank/DDBJ whole genome shotgun (WGS) entry which is preliminary data.</text>
</comment>
<dbReference type="Proteomes" id="UP000233551">
    <property type="component" value="Unassembled WGS sequence"/>
</dbReference>
<name>A0A2I0L872_PUNGR</name>
<accession>A0A2I0L872</accession>
<organism evidence="1 2">
    <name type="scientific">Punica granatum</name>
    <name type="common">Pomegranate</name>
    <dbReference type="NCBI Taxonomy" id="22663"/>
    <lineage>
        <taxon>Eukaryota</taxon>
        <taxon>Viridiplantae</taxon>
        <taxon>Streptophyta</taxon>
        <taxon>Embryophyta</taxon>
        <taxon>Tracheophyta</taxon>
        <taxon>Spermatophyta</taxon>
        <taxon>Magnoliopsida</taxon>
        <taxon>eudicotyledons</taxon>
        <taxon>Gunneridae</taxon>
        <taxon>Pentapetalae</taxon>
        <taxon>rosids</taxon>
        <taxon>malvids</taxon>
        <taxon>Myrtales</taxon>
        <taxon>Lythraceae</taxon>
        <taxon>Punica</taxon>
    </lineage>
</organism>
<reference evidence="1 2" key="1">
    <citation type="submission" date="2017-11" db="EMBL/GenBank/DDBJ databases">
        <title>De-novo sequencing of pomegranate (Punica granatum L.) genome.</title>
        <authorList>
            <person name="Akparov Z."/>
            <person name="Amiraslanov A."/>
            <person name="Hajiyeva S."/>
            <person name="Abbasov M."/>
            <person name="Kaur K."/>
            <person name="Hamwieh A."/>
            <person name="Solovyev V."/>
            <person name="Salamov A."/>
            <person name="Braich B."/>
            <person name="Kosarev P."/>
            <person name="Mahmoud A."/>
            <person name="Hajiyev E."/>
            <person name="Babayeva S."/>
            <person name="Izzatullayeva V."/>
            <person name="Mammadov A."/>
            <person name="Mammadov A."/>
            <person name="Sharifova S."/>
            <person name="Ojaghi J."/>
            <person name="Eynullazada K."/>
            <person name="Bayramov B."/>
            <person name="Abdulazimova A."/>
            <person name="Shahmuradov I."/>
        </authorList>
    </citation>
    <scope>NUCLEOTIDE SEQUENCE [LARGE SCALE GENOMIC DNA]</scope>
    <source>
        <strain evidence="2">cv. AG2017</strain>
        <tissue evidence="1">Leaf</tissue>
    </source>
</reference>
<sequence>MASGDSFSRTFVTCPNGKVDTLKSRCIGARMRARRDEIRAAANCRALGARTSLSYRTDPRLAPFLS</sequence>
<dbReference type="AlphaFoldDB" id="A0A2I0L872"/>
<proteinExistence type="predicted"/>
<evidence type="ECO:0000313" key="2">
    <source>
        <dbReference type="Proteomes" id="UP000233551"/>
    </source>
</evidence>
<gene>
    <name evidence="1" type="ORF">CRG98_002826</name>
</gene>
<dbReference type="EMBL" id="PGOL01000108">
    <property type="protein sequence ID" value="PKI76840.1"/>
    <property type="molecule type" value="Genomic_DNA"/>
</dbReference>
<keyword evidence="2" id="KW-1185">Reference proteome</keyword>
<evidence type="ECO:0000313" key="1">
    <source>
        <dbReference type="EMBL" id="PKI76840.1"/>
    </source>
</evidence>